<dbReference type="Pfam" id="PF07504">
    <property type="entry name" value="FTP"/>
    <property type="match status" value="1"/>
</dbReference>
<organism evidence="10 11">
    <name type="scientific">Nocardioides luti</name>
    <dbReference type="NCBI Taxonomy" id="2761101"/>
    <lineage>
        <taxon>Bacteria</taxon>
        <taxon>Bacillati</taxon>
        <taxon>Actinomycetota</taxon>
        <taxon>Actinomycetes</taxon>
        <taxon>Propionibacteriales</taxon>
        <taxon>Nocardioidaceae</taxon>
        <taxon>Nocardioides</taxon>
    </lineage>
</organism>
<dbReference type="GO" id="GO:0016020">
    <property type="term" value="C:membrane"/>
    <property type="evidence" value="ECO:0007669"/>
    <property type="project" value="InterPro"/>
</dbReference>
<keyword evidence="2" id="KW-0479">Metal-binding</keyword>
<dbReference type="CDD" id="cd09597">
    <property type="entry name" value="M4_TLP"/>
    <property type="match status" value="1"/>
</dbReference>
<evidence type="ECO:0000259" key="7">
    <source>
        <dbReference type="Pfam" id="PF01447"/>
    </source>
</evidence>
<keyword evidence="1" id="KW-0645">Protease</keyword>
<dbReference type="Proteomes" id="UP000523955">
    <property type="component" value="Unassembled WGS sequence"/>
</dbReference>
<dbReference type="Gene3D" id="1.10.390.10">
    <property type="entry name" value="Neutral Protease Domain 2"/>
    <property type="match status" value="1"/>
</dbReference>
<dbReference type="InterPro" id="IPR013856">
    <property type="entry name" value="Peptidase_M4_domain"/>
</dbReference>
<reference evidence="10 11" key="1">
    <citation type="submission" date="2020-08" db="EMBL/GenBank/DDBJ databases">
        <authorList>
            <person name="Seo M.-J."/>
        </authorList>
    </citation>
    <scope>NUCLEOTIDE SEQUENCE [LARGE SCALE GENOMIC DNA]</scope>
    <source>
        <strain evidence="10 11">KIGAM211</strain>
    </source>
</reference>
<keyword evidence="5" id="KW-0862">Zinc</keyword>
<dbReference type="Gene3D" id="2.60.120.260">
    <property type="entry name" value="Galactose-binding domain-like"/>
    <property type="match status" value="1"/>
</dbReference>
<evidence type="ECO:0000259" key="9">
    <source>
        <dbReference type="Pfam" id="PF07504"/>
    </source>
</evidence>
<feature type="domain" description="FTP" evidence="9">
    <location>
        <begin position="80"/>
        <end position="114"/>
    </location>
</feature>
<dbReference type="Pfam" id="PF05345">
    <property type="entry name" value="He_PIG"/>
    <property type="match status" value="1"/>
</dbReference>
<dbReference type="SUPFAM" id="SSF55486">
    <property type="entry name" value="Metalloproteases ('zincins'), catalytic domain"/>
    <property type="match status" value="1"/>
</dbReference>
<dbReference type="Pfam" id="PF01447">
    <property type="entry name" value="Peptidase_M4"/>
    <property type="match status" value="1"/>
</dbReference>
<keyword evidence="11" id="KW-1185">Reference proteome</keyword>
<dbReference type="GO" id="GO:0005509">
    <property type="term" value="F:calcium ion binding"/>
    <property type="evidence" value="ECO:0007669"/>
    <property type="project" value="InterPro"/>
</dbReference>
<dbReference type="Gene3D" id="3.10.450.490">
    <property type="match status" value="1"/>
</dbReference>
<evidence type="ECO:0000313" key="11">
    <source>
        <dbReference type="Proteomes" id="UP000523955"/>
    </source>
</evidence>
<accession>A0A7X0V8U7</accession>
<name>A0A7X0V8U7_9ACTN</name>
<dbReference type="Gene3D" id="2.60.40.10">
    <property type="entry name" value="Immunoglobulins"/>
    <property type="match status" value="1"/>
</dbReference>
<dbReference type="SUPFAM" id="SSF49313">
    <property type="entry name" value="Cadherin-like"/>
    <property type="match status" value="1"/>
</dbReference>
<dbReference type="InterPro" id="IPR011096">
    <property type="entry name" value="FTP_domain"/>
</dbReference>
<evidence type="ECO:0000313" key="10">
    <source>
        <dbReference type="EMBL" id="MBB6626009.1"/>
    </source>
</evidence>
<gene>
    <name evidence="10" type="ORF">H5V45_01630</name>
</gene>
<comment type="caution">
    <text evidence="10">The sequence shown here is derived from an EMBL/GenBank/DDBJ whole genome shotgun (WGS) entry which is preliminary data.</text>
</comment>
<evidence type="ECO:0000256" key="5">
    <source>
        <dbReference type="ARBA" id="ARBA00022833"/>
    </source>
</evidence>
<dbReference type="InterPro" id="IPR013783">
    <property type="entry name" value="Ig-like_fold"/>
</dbReference>
<dbReference type="AlphaFoldDB" id="A0A7X0V8U7"/>
<dbReference type="GO" id="GO:0006508">
    <property type="term" value="P:proteolysis"/>
    <property type="evidence" value="ECO:0007669"/>
    <property type="project" value="UniProtKB-KW"/>
</dbReference>
<dbReference type="InterPro" id="IPR015919">
    <property type="entry name" value="Cadherin-like_sf"/>
</dbReference>
<dbReference type="GO" id="GO:0005975">
    <property type="term" value="P:carbohydrate metabolic process"/>
    <property type="evidence" value="ECO:0007669"/>
    <property type="project" value="UniProtKB-ARBA"/>
</dbReference>
<dbReference type="InterPro" id="IPR050728">
    <property type="entry name" value="Zinc_Metalloprotease_M4"/>
</dbReference>
<evidence type="ECO:0000256" key="3">
    <source>
        <dbReference type="ARBA" id="ARBA00022729"/>
    </source>
</evidence>
<dbReference type="EMBL" id="JACKXE010000001">
    <property type="protein sequence ID" value="MBB6626009.1"/>
    <property type="molecule type" value="Genomic_DNA"/>
</dbReference>
<proteinExistence type="predicted"/>
<evidence type="ECO:0000256" key="4">
    <source>
        <dbReference type="ARBA" id="ARBA00022801"/>
    </source>
</evidence>
<dbReference type="Pfam" id="PF02868">
    <property type="entry name" value="Peptidase_M4_C"/>
    <property type="match status" value="1"/>
</dbReference>
<evidence type="ECO:0000256" key="1">
    <source>
        <dbReference type="ARBA" id="ARBA00022670"/>
    </source>
</evidence>
<protein>
    <submittedName>
        <fullName evidence="10">M4 family metallopeptidase</fullName>
    </submittedName>
</protein>
<dbReference type="GO" id="GO:0004222">
    <property type="term" value="F:metalloendopeptidase activity"/>
    <property type="evidence" value="ECO:0007669"/>
    <property type="project" value="InterPro"/>
</dbReference>
<evidence type="ECO:0000256" key="2">
    <source>
        <dbReference type="ARBA" id="ARBA00022723"/>
    </source>
</evidence>
<keyword evidence="3" id="KW-0732">Signal</keyword>
<keyword evidence="6" id="KW-0482">Metalloprotease</keyword>
<dbReference type="PANTHER" id="PTHR33794">
    <property type="entry name" value="BACILLOLYSIN"/>
    <property type="match status" value="1"/>
</dbReference>
<dbReference type="PANTHER" id="PTHR33794:SF1">
    <property type="entry name" value="BACILLOLYSIN"/>
    <property type="match status" value="1"/>
</dbReference>
<evidence type="ECO:0000259" key="8">
    <source>
        <dbReference type="Pfam" id="PF02868"/>
    </source>
</evidence>
<evidence type="ECO:0000256" key="6">
    <source>
        <dbReference type="ARBA" id="ARBA00023049"/>
    </source>
</evidence>
<dbReference type="CDD" id="cd00146">
    <property type="entry name" value="PKD"/>
    <property type="match status" value="1"/>
</dbReference>
<feature type="domain" description="Peptidase M4 C-terminal" evidence="8">
    <location>
        <begin position="353"/>
        <end position="508"/>
    </location>
</feature>
<dbReference type="Gene3D" id="3.10.170.10">
    <property type="match status" value="1"/>
</dbReference>
<dbReference type="InterPro" id="IPR027268">
    <property type="entry name" value="Peptidase_M4/M1_CTD_sf"/>
</dbReference>
<sequence length="763" mass="78295">MECRVKRLVAGGFTAALISAVAIVSVPTGADASSVNHAARPSGADAHARATSSARQLIADRAPALRIGAHDGFRARPVQSSQGLQYASYDRTYRGLPVIGGDFVVVTDSRGKVLDTSVAQTRPTRLASVTPRVGKAAARATSARQVKGPQVGATRLVVVQRGASRLAWETLVTGTRAGEASRLSVYVDALTGKVLSTKEHVLEGTGSSAYAGTVTIPTTLSGSTYSMKNSNAATLVCQDAATNVTFSGSDDSWGNGDATNRETGCVDAFYSAEQERQMLSTWLGRSGMNGSGGWVPIRVGLNDVNAYYDGTQVQVGHTQTGGKWIGSIDVVAHEFGHGVDDTTPGGISGNGTQEFVADTFGAATEWYANNGTDRPDYTVGEQVNLVGSGPIRYMYNPSLAGDANCYSSSTPTSEVHSAAGPGNHWFYLLAEGTNPTDGQPTSPTCNSTTLTGIGIQKAMKIMYNAMLMKTSTSSYLKYRTWTLTAAKNLDATCAQFNAVKAAWNAVSVPAQTADPTCTAGGSAVSVTNPGNKSGTVGTAISSFTLAASGGTSPYTWTATGLPAGVTIGASSGTVSGTPTTAGTYSVTATAKDAAGATGSTSFTFTVSGSGGGTCSGQKLGNPGFETGSAAPWTASTGVVDSSTGEAARTGSWKAWLNGYGATHTDTLSQSVTIPAGCSATFSFYLHIDSAETTTTSAYDKLTVKAGSTTLATYSNLNKATGYVLKSFNVSSFAGHTVTLSFSGTEDASLQTSFVLDDTALNLS</sequence>
<dbReference type="InterPro" id="IPR001570">
    <property type="entry name" value="Peptidase_M4_C_domain"/>
</dbReference>
<keyword evidence="4" id="KW-0378">Hydrolase</keyword>
<feature type="domain" description="Peptidase M4" evidence="7">
    <location>
        <begin position="204"/>
        <end position="339"/>
    </location>
</feature>